<dbReference type="Proteomes" id="UP000326950">
    <property type="component" value="Unassembled WGS sequence"/>
</dbReference>
<feature type="non-terminal residue" evidence="3">
    <location>
        <position position="127"/>
    </location>
</feature>
<name>A0A5N6UDE0_ASPTM</name>
<dbReference type="AlphaFoldDB" id="A0A5N6UDE0"/>
<feature type="transmembrane region" description="Helical" evidence="2">
    <location>
        <begin position="78"/>
        <end position="97"/>
    </location>
</feature>
<feature type="region of interest" description="Disordered" evidence="1">
    <location>
        <begin position="1"/>
        <end position="23"/>
    </location>
</feature>
<organism evidence="3 4">
    <name type="scientific">Aspergillus tamarii</name>
    <dbReference type="NCBI Taxonomy" id="41984"/>
    <lineage>
        <taxon>Eukaryota</taxon>
        <taxon>Fungi</taxon>
        <taxon>Dikarya</taxon>
        <taxon>Ascomycota</taxon>
        <taxon>Pezizomycotina</taxon>
        <taxon>Eurotiomycetes</taxon>
        <taxon>Eurotiomycetidae</taxon>
        <taxon>Eurotiales</taxon>
        <taxon>Aspergillaceae</taxon>
        <taxon>Aspergillus</taxon>
        <taxon>Aspergillus subgen. Circumdati</taxon>
    </lineage>
</organism>
<evidence type="ECO:0000256" key="2">
    <source>
        <dbReference type="SAM" id="Phobius"/>
    </source>
</evidence>
<evidence type="ECO:0000313" key="3">
    <source>
        <dbReference type="EMBL" id="KAE8156615.1"/>
    </source>
</evidence>
<keyword evidence="2" id="KW-0812">Transmembrane</keyword>
<proteinExistence type="predicted"/>
<feature type="compositionally biased region" description="Basic and acidic residues" evidence="1">
    <location>
        <begin position="1"/>
        <end position="12"/>
    </location>
</feature>
<accession>A0A5N6UDE0</accession>
<dbReference type="EMBL" id="ML738753">
    <property type="protein sequence ID" value="KAE8156615.1"/>
    <property type="molecule type" value="Genomic_DNA"/>
</dbReference>
<keyword evidence="2" id="KW-1133">Transmembrane helix</keyword>
<evidence type="ECO:0000256" key="1">
    <source>
        <dbReference type="SAM" id="MobiDB-lite"/>
    </source>
</evidence>
<keyword evidence="2" id="KW-0472">Membrane</keyword>
<sequence>MYFTSREVDGHKRHDNRGHRPQHQVRCKHLFHEGDTERIDRSIMTSVYAMLKSGERALNGNGHNYYAIRGRTFATYSISWYVIITSQSISFISLANNHKLKRIKTSRKIKIEENCSLHIELQIYQLG</sequence>
<gene>
    <name evidence="3" type="ORF">BDV40DRAFT_280594</name>
</gene>
<keyword evidence="4" id="KW-1185">Reference proteome</keyword>
<evidence type="ECO:0000313" key="4">
    <source>
        <dbReference type="Proteomes" id="UP000326950"/>
    </source>
</evidence>
<protein>
    <submittedName>
        <fullName evidence="3">Uncharacterized protein</fullName>
    </submittedName>
</protein>
<feature type="compositionally biased region" description="Basic residues" evidence="1">
    <location>
        <begin position="13"/>
        <end position="23"/>
    </location>
</feature>
<reference evidence="3 4" key="1">
    <citation type="submission" date="2019-04" db="EMBL/GenBank/DDBJ databases">
        <title>Friends and foes A comparative genomics study of 23 Aspergillus species from section Flavi.</title>
        <authorList>
            <consortium name="DOE Joint Genome Institute"/>
            <person name="Kjaerbolling I."/>
            <person name="Vesth T."/>
            <person name="Frisvad J.C."/>
            <person name="Nybo J.L."/>
            <person name="Theobald S."/>
            <person name="Kildgaard S."/>
            <person name="Isbrandt T."/>
            <person name="Kuo A."/>
            <person name="Sato A."/>
            <person name="Lyhne E.K."/>
            <person name="Kogle M.E."/>
            <person name="Wiebenga A."/>
            <person name="Kun R.S."/>
            <person name="Lubbers R.J."/>
            <person name="Makela M.R."/>
            <person name="Barry K."/>
            <person name="Chovatia M."/>
            <person name="Clum A."/>
            <person name="Daum C."/>
            <person name="Haridas S."/>
            <person name="He G."/>
            <person name="LaButti K."/>
            <person name="Lipzen A."/>
            <person name="Mondo S."/>
            <person name="Riley R."/>
            <person name="Salamov A."/>
            <person name="Simmons B.A."/>
            <person name="Magnuson J.K."/>
            <person name="Henrissat B."/>
            <person name="Mortensen U.H."/>
            <person name="Larsen T.O."/>
            <person name="Devries R.P."/>
            <person name="Grigoriev I.V."/>
            <person name="Machida M."/>
            <person name="Baker S.E."/>
            <person name="Andersen M.R."/>
        </authorList>
    </citation>
    <scope>NUCLEOTIDE SEQUENCE [LARGE SCALE GENOMIC DNA]</scope>
    <source>
        <strain evidence="3 4">CBS 117626</strain>
    </source>
</reference>